<protein>
    <submittedName>
        <fullName evidence="1">Crp/Fnr family transcriptional regulator</fullName>
    </submittedName>
</protein>
<evidence type="ECO:0000313" key="2">
    <source>
        <dbReference type="Proteomes" id="UP001597393"/>
    </source>
</evidence>
<evidence type="ECO:0000313" key="1">
    <source>
        <dbReference type="EMBL" id="MFD2598955.1"/>
    </source>
</evidence>
<name>A0ABW5NJ65_9SPHI</name>
<gene>
    <name evidence="1" type="ORF">ACFSQ3_08320</name>
</gene>
<dbReference type="InterPro" id="IPR018490">
    <property type="entry name" value="cNMP-bd_dom_sf"/>
</dbReference>
<dbReference type="InterPro" id="IPR000595">
    <property type="entry name" value="cNMP-bd_dom"/>
</dbReference>
<dbReference type="RefSeq" id="WP_380869083.1">
    <property type="nucleotide sequence ID" value="NZ_JBHUMA010000006.1"/>
</dbReference>
<dbReference type="EMBL" id="JBHUMA010000006">
    <property type="protein sequence ID" value="MFD2598955.1"/>
    <property type="molecule type" value="Genomic_DNA"/>
</dbReference>
<dbReference type="InterPro" id="IPR014710">
    <property type="entry name" value="RmlC-like_jellyroll"/>
</dbReference>
<accession>A0ABW5NJ65</accession>
<organism evidence="1 2">
    <name type="scientific">Sphingobacterium corticis</name>
    <dbReference type="NCBI Taxonomy" id="1812823"/>
    <lineage>
        <taxon>Bacteria</taxon>
        <taxon>Pseudomonadati</taxon>
        <taxon>Bacteroidota</taxon>
        <taxon>Sphingobacteriia</taxon>
        <taxon>Sphingobacteriales</taxon>
        <taxon>Sphingobacteriaceae</taxon>
        <taxon>Sphingobacterium</taxon>
    </lineage>
</organism>
<dbReference type="SUPFAM" id="SSF51206">
    <property type="entry name" value="cAMP-binding domain-like"/>
    <property type="match status" value="1"/>
</dbReference>
<keyword evidence="2" id="KW-1185">Reference proteome</keyword>
<comment type="caution">
    <text evidence="1">The sequence shown here is derived from an EMBL/GenBank/DDBJ whole genome shotgun (WGS) entry which is preliminary data.</text>
</comment>
<reference evidence="2" key="1">
    <citation type="journal article" date="2019" name="Int. J. Syst. Evol. Microbiol.">
        <title>The Global Catalogue of Microorganisms (GCM) 10K type strain sequencing project: providing services to taxonomists for standard genome sequencing and annotation.</title>
        <authorList>
            <consortium name="The Broad Institute Genomics Platform"/>
            <consortium name="The Broad Institute Genome Sequencing Center for Infectious Disease"/>
            <person name="Wu L."/>
            <person name="Ma J."/>
        </authorList>
    </citation>
    <scope>NUCLEOTIDE SEQUENCE [LARGE SCALE GENOMIC DNA]</scope>
    <source>
        <strain evidence="2">KCTC 42248</strain>
    </source>
</reference>
<sequence>MKTWNDFVAEYVELSDEKLAAISHKLEKVYLHKGDYFSEAAKVPNTVAYVLEGVLRGVYYTKKGDAITRCFIPEGSLSADYINFEAATTSTEYIEACTNCTLLVFSKKSWEQLSEQVVEWNEIKNKMVHQCMYQKSRKGPVISQDATARYEAFLENYPNLANRVPLSHIASYLGVTLQSLSRIRKNVR</sequence>
<dbReference type="Gene3D" id="2.60.120.10">
    <property type="entry name" value="Jelly Rolls"/>
    <property type="match status" value="1"/>
</dbReference>
<dbReference type="Proteomes" id="UP001597393">
    <property type="component" value="Unassembled WGS sequence"/>
</dbReference>
<proteinExistence type="predicted"/>
<dbReference type="CDD" id="cd00038">
    <property type="entry name" value="CAP_ED"/>
    <property type="match status" value="1"/>
</dbReference>